<gene>
    <name evidence="2" type="ORF">Pen02_58140</name>
</gene>
<dbReference type="InterPro" id="IPR036278">
    <property type="entry name" value="Sialidase_sf"/>
</dbReference>
<dbReference type="Proteomes" id="UP000646749">
    <property type="component" value="Unassembled WGS sequence"/>
</dbReference>
<comment type="caution">
    <text evidence="2">The sequence shown here is derived from an EMBL/GenBank/DDBJ whole genome shotgun (WGS) entry which is preliminary data.</text>
</comment>
<keyword evidence="1" id="KW-0472">Membrane</keyword>
<evidence type="ECO:0000256" key="1">
    <source>
        <dbReference type="SAM" id="Phobius"/>
    </source>
</evidence>
<accession>A0ABQ4E858</accession>
<dbReference type="InterPro" id="IPR015943">
    <property type="entry name" value="WD40/YVTN_repeat-like_dom_sf"/>
</dbReference>
<dbReference type="Gene3D" id="2.130.10.10">
    <property type="entry name" value="YVTN repeat-like/Quinoprotein amine dehydrogenase"/>
    <property type="match status" value="1"/>
</dbReference>
<dbReference type="SUPFAM" id="SSF50939">
    <property type="entry name" value="Sialidases"/>
    <property type="match status" value="1"/>
</dbReference>
<dbReference type="EMBL" id="BONW01000030">
    <property type="protein sequence ID" value="GIG90878.1"/>
    <property type="molecule type" value="Genomic_DNA"/>
</dbReference>
<organism evidence="2 3">
    <name type="scientific">Plantactinospora endophytica</name>
    <dbReference type="NCBI Taxonomy" id="673535"/>
    <lineage>
        <taxon>Bacteria</taxon>
        <taxon>Bacillati</taxon>
        <taxon>Actinomycetota</taxon>
        <taxon>Actinomycetes</taxon>
        <taxon>Micromonosporales</taxon>
        <taxon>Micromonosporaceae</taxon>
        <taxon>Plantactinospora</taxon>
    </lineage>
</organism>
<keyword evidence="1" id="KW-0812">Transmembrane</keyword>
<name>A0ABQ4E858_9ACTN</name>
<evidence type="ECO:0000313" key="3">
    <source>
        <dbReference type="Proteomes" id="UP000646749"/>
    </source>
</evidence>
<dbReference type="RefSeq" id="WP_203869279.1">
    <property type="nucleotide sequence ID" value="NZ_BONW01000030.1"/>
</dbReference>
<dbReference type="CDD" id="cd15482">
    <property type="entry name" value="Sialidase_non-viral"/>
    <property type="match status" value="1"/>
</dbReference>
<protein>
    <recommendedName>
        <fullName evidence="4">Exo-alpha-sialidase</fullName>
    </recommendedName>
</protein>
<sequence length="379" mass="39604">MQTYPFDPAEVGQSVPQPPLADLAARAARRVRRRRALVSAAAVGMMALVALTAVPVVRGIGMTATATGDGAGGGYLTATAVLDGGTVVAVRYGECAAQFSVTTNDGRTWSPYRGPVGWRDDCGVPVSTSYRLFGPTVFVAEVRGVRYLTRDAGVSWQPAEEGVRPVDTLPPQVREARDGSAQMVDPTTGDLYQLSSLPRAGDGGLPRRAPDGSVWLLGSGAAAPPGGATTVPRVARSENAGRSWVPTAALPAVVRNPLLVPAGPEQAYVLGECPSGAVVYRTDDGGTSWFATYVPWDATEVATVNAAGHLLVGSWEPDGRFAVWVSRDGGRSFTKGETITVPDDPSVGQADGLIWVTSGAGWAATSTDGWWRTTEPRRG</sequence>
<evidence type="ECO:0000313" key="2">
    <source>
        <dbReference type="EMBL" id="GIG90878.1"/>
    </source>
</evidence>
<evidence type="ECO:0008006" key="4">
    <source>
        <dbReference type="Google" id="ProtNLM"/>
    </source>
</evidence>
<keyword evidence="3" id="KW-1185">Reference proteome</keyword>
<reference evidence="2 3" key="1">
    <citation type="submission" date="2021-01" db="EMBL/GenBank/DDBJ databases">
        <title>Whole genome shotgun sequence of Plantactinospora endophytica NBRC 110450.</title>
        <authorList>
            <person name="Komaki H."/>
            <person name="Tamura T."/>
        </authorList>
    </citation>
    <scope>NUCLEOTIDE SEQUENCE [LARGE SCALE GENOMIC DNA]</scope>
    <source>
        <strain evidence="2 3">NBRC 110450</strain>
    </source>
</reference>
<keyword evidence="1" id="KW-1133">Transmembrane helix</keyword>
<feature type="transmembrane region" description="Helical" evidence="1">
    <location>
        <begin position="36"/>
        <end position="57"/>
    </location>
</feature>
<proteinExistence type="predicted"/>